<keyword evidence="1" id="KW-1133">Transmembrane helix</keyword>
<protein>
    <submittedName>
        <fullName evidence="2">Uncharacterized protein</fullName>
    </submittedName>
</protein>
<accession>A0A0A8ZCG2</accession>
<keyword evidence="1" id="KW-0812">Transmembrane</keyword>
<sequence length="40" mass="4630">MYHNALSIKGTQFCMLVIHALCHMDAMEGVSFLIWFLKTK</sequence>
<evidence type="ECO:0000256" key="1">
    <source>
        <dbReference type="SAM" id="Phobius"/>
    </source>
</evidence>
<keyword evidence="1" id="KW-0472">Membrane</keyword>
<reference evidence="2" key="1">
    <citation type="submission" date="2014-09" db="EMBL/GenBank/DDBJ databases">
        <authorList>
            <person name="Magalhaes I.L.F."/>
            <person name="Oliveira U."/>
            <person name="Santos F.R."/>
            <person name="Vidigal T.H.D.A."/>
            <person name="Brescovit A.D."/>
            <person name="Santos A.J."/>
        </authorList>
    </citation>
    <scope>NUCLEOTIDE SEQUENCE</scope>
    <source>
        <tissue evidence="2">Shoot tissue taken approximately 20 cm above the soil surface</tissue>
    </source>
</reference>
<organism evidence="2">
    <name type="scientific">Arundo donax</name>
    <name type="common">Giant reed</name>
    <name type="synonym">Donax arundinaceus</name>
    <dbReference type="NCBI Taxonomy" id="35708"/>
    <lineage>
        <taxon>Eukaryota</taxon>
        <taxon>Viridiplantae</taxon>
        <taxon>Streptophyta</taxon>
        <taxon>Embryophyta</taxon>
        <taxon>Tracheophyta</taxon>
        <taxon>Spermatophyta</taxon>
        <taxon>Magnoliopsida</taxon>
        <taxon>Liliopsida</taxon>
        <taxon>Poales</taxon>
        <taxon>Poaceae</taxon>
        <taxon>PACMAD clade</taxon>
        <taxon>Arundinoideae</taxon>
        <taxon>Arundineae</taxon>
        <taxon>Arundo</taxon>
    </lineage>
</organism>
<evidence type="ECO:0000313" key="2">
    <source>
        <dbReference type="EMBL" id="JAD35378.1"/>
    </source>
</evidence>
<reference evidence="2" key="2">
    <citation type="journal article" date="2015" name="Data Brief">
        <title>Shoot transcriptome of the giant reed, Arundo donax.</title>
        <authorList>
            <person name="Barrero R.A."/>
            <person name="Guerrero F.D."/>
            <person name="Moolhuijzen P."/>
            <person name="Goolsby J.A."/>
            <person name="Tidwell J."/>
            <person name="Bellgard S.E."/>
            <person name="Bellgard M.I."/>
        </authorList>
    </citation>
    <scope>NUCLEOTIDE SEQUENCE</scope>
    <source>
        <tissue evidence="2">Shoot tissue taken approximately 20 cm above the soil surface</tissue>
    </source>
</reference>
<name>A0A0A8ZCG2_ARUDO</name>
<feature type="transmembrane region" description="Helical" evidence="1">
    <location>
        <begin position="16"/>
        <end position="37"/>
    </location>
</feature>
<dbReference type="AlphaFoldDB" id="A0A0A8ZCG2"/>
<proteinExistence type="predicted"/>
<dbReference type="EMBL" id="GBRH01262517">
    <property type="protein sequence ID" value="JAD35378.1"/>
    <property type="molecule type" value="Transcribed_RNA"/>
</dbReference>